<organism evidence="3 4">
    <name type="scientific">Psychroflexus longus</name>
    <dbReference type="NCBI Taxonomy" id="2873596"/>
    <lineage>
        <taxon>Bacteria</taxon>
        <taxon>Pseudomonadati</taxon>
        <taxon>Bacteroidota</taxon>
        <taxon>Flavobacteriia</taxon>
        <taxon>Flavobacteriales</taxon>
        <taxon>Flavobacteriaceae</taxon>
        <taxon>Psychroflexus</taxon>
    </lineage>
</organism>
<dbReference type="EMBL" id="JAIQZE010000011">
    <property type="protein sequence ID" value="MBZ9779331.1"/>
    <property type="molecule type" value="Genomic_DNA"/>
</dbReference>
<gene>
    <name evidence="3" type="ORF">LB452_10380</name>
</gene>
<dbReference type="PROSITE" id="PS50206">
    <property type="entry name" value="RHODANESE_3"/>
    <property type="match status" value="2"/>
</dbReference>
<evidence type="ECO:0000313" key="3">
    <source>
        <dbReference type="EMBL" id="MBZ9779331.1"/>
    </source>
</evidence>
<feature type="domain" description="Rhodanese" evidence="2">
    <location>
        <begin position="365"/>
        <end position="441"/>
    </location>
</feature>
<name>A0ABS7XN90_9FLAO</name>
<dbReference type="PANTHER" id="PTHR43084:SF1">
    <property type="entry name" value="PERSULFIDE DIOXYGENASE ETHE1, MITOCHONDRIAL"/>
    <property type="match status" value="1"/>
</dbReference>
<keyword evidence="1" id="KW-0479">Metal-binding</keyword>
<dbReference type="SUPFAM" id="SSF52821">
    <property type="entry name" value="Rhodanese/Cell cycle control phosphatase"/>
    <property type="match status" value="2"/>
</dbReference>
<dbReference type="PANTHER" id="PTHR43084">
    <property type="entry name" value="PERSULFIDE DIOXYGENASE ETHE1"/>
    <property type="match status" value="1"/>
</dbReference>
<keyword evidence="4" id="KW-1185">Reference proteome</keyword>
<comment type="caution">
    <text evidence="3">The sequence shown here is derived from an EMBL/GenBank/DDBJ whole genome shotgun (WGS) entry which is preliminary data.</text>
</comment>
<accession>A0ABS7XN90</accession>
<dbReference type="Pfam" id="PF00581">
    <property type="entry name" value="Rhodanese"/>
    <property type="match status" value="2"/>
</dbReference>
<dbReference type="SUPFAM" id="SSF56281">
    <property type="entry name" value="Metallo-hydrolase/oxidoreductase"/>
    <property type="match status" value="1"/>
</dbReference>
<reference evidence="4" key="1">
    <citation type="submission" date="2023-07" db="EMBL/GenBank/DDBJ databases">
        <title>Novel species isolated from saline lakes on Tibetan Plateau.</title>
        <authorList>
            <person name="Lu H."/>
        </authorList>
    </citation>
    <scope>NUCLEOTIDE SEQUENCE [LARGE SCALE GENOMIC DNA]</scope>
    <source>
        <strain evidence="4">CAK8W</strain>
    </source>
</reference>
<protein>
    <submittedName>
        <fullName evidence="3">MBL fold metallo-hydrolase</fullName>
    </submittedName>
</protein>
<dbReference type="Gene3D" id="3.60.15.10">
    <property type="entry name" value="Ribonuclease Z/Hydroxyacylglutathione hydrolase-like"/>
    <property type="match status" value="1"/>
</dbReference>
<dbReference type="Pfam" id="PF00753">
    <property type="entry name" value="Lactamase_B"/>
    <property type="match status" value="1"/>
</dbReference>
<sequence>MTIKQYNDKPLSHLSYAIVSNGKMAVVDPARDPQPYYEFAEENDAKIVAVFETHPHADFVSSHLQIHKETGATIYVSKLVGADYPHHAFDEGDELKMEDITFKCIHTPGHSPDGITVHAVDDATTKEAIFTGDTLFIGDVGRPDLREKAGNMTAKRKELAQAMYKTMTTKYNHLSDNVWVYPAHGAGSLCGKNMSDDTTSTLGNERIGNWAFQEQTEEEFVNEILDGQPFIPSYFGHDVDINKTGAENFRASISNILVHLNVEKFDADATIVDTRPQADFKASHISGSINIMARTENDKIETWIGAIIKPNEKFYLVLNSISEYDEVVSRIAKIGYESQIKAVLTLGQTQFESSEDFDYTDFKQNPDHYTIIDIRNPSEFNEGKKFESAKNHPLNELRDSAKYIPTDKPVVVHCAGGYRSAAGSSIIEKVLPANAKIYDLSDRINDFS</sequence>
<dbReference type="SMART" id="SM00849">
    <property type="entry name" value="Lactamase_B"/>
    <property type="match status" value="1"/>
</dbReference>
<dbReference type="RefSeq" id="WP_224461674.1">
    <property type="nucleotide sequence ID" value="NZ_JAIQZE010000011.1"/>
</dbReference>
<dbReference type="CDD" id="cd07724">
    <property type="entry name" value="POD-like_MBL-fold"/>
    <property type="match status" value="1"/>
</dbReference>
<dbReference type="SMART" id="SM00450">
    <property type="entry name" value="RHOD"/>
    <property type="match status" value="1"/>
</dbReference>
<evidence type="ECO:0000256" key="1">
    <source>
        <dbReference type="ARBA" id="ARBA00022723"/>
    </source>
</evidence>
<dbReference type="CDD" id="cd00158">
    <property type="entry name" value="RHOD"/>
    <property type="match status" value="2"/>
</dbReference>
<dbReference type="Proteomes" id="UP001199314">
    <property type="component" value="Unassembled WGS sequence"/>
</dbReference>
<dbReference type="InterPro" id="IPR001279">
    <property type="entry name" value="Metallo-B-lactamas"/>
</dbReference>
<dbReference type="InterPro" id="IPR036873">
    <property type="entry name" value="Rhodanese-like_dom_sf"/>
</dbReference>
<dbReference type="InterPro" id="IPR036866">
    <property type="entry name" value="RibonucZ/Hydroxyglut_hydro"/>
</dbReference>
<dbReference type="InterPro" id="IPR001763">
    <property type="entry name" value="Rhodanese-like_dom"/>
</dbReference>
<evidence type="ECO:0000259" key="2">
    <source>
        <dbReference type="PROSITE" id="PS50206"/>
    </source>
</evidence>
<dbReference type="Gene3D" id="3.40.250.10">
    <property type="entry name" value="Rhodanese-like domain"/>
    <property type="match status" value="2"/>
</dbReference>
<proteinExistence type="predicted"/>
<dbReference type="InterPro" id="IPR044528">
    <property type="entry name" value="POD-like_MBL-fold"/>
</dbReference>
<evidence type="ECO:0000313" key="4">
    <source>
        <dbReference type="Proteomes" id="UP001199314"/>
    </source>
</evidence>
<feature type="domain" description="Rhodanese" evidence="2">
    <location>
        <begin position="265"/>
        <end position="291"/>
    </location>
</feature>
<dbReference type="InterPro" id="IPR051682">
    <property type="entry name" value="Mito_Persulfide_Diox"/>
</dbReference>